<proteinExistence type="predicted"/>
<protein>
    <recommendedName>
        <fullName evidence="4">VWA domain-containing protein</fullName>
    </recommendedName>
</protein>
<dbReference type="EMBL" id="PPSL01000005">
    <property type="protein sequence ID" value="PQJ09803.1"/>
    <property type="molecule type" value="Genomic_DNA"/>
</dbReference>
<name>A0A2S7SSB9_9BACT</name>
<accession>A0A2S7SSB9</accession>
<evidence type="ECO:0000313" key="2">
    <source>
        <dbReference type="EMBL" id="PQJ09803.1"/>
    </source>
</evidence>
<dbReference type="AlphaFoldDB" id="A0A2S7SSB9"/>
<keyword evidence="1" id="KW-1133">Transmembrane helix</keyword>
<sequence>MQWFYWLIAALLSVGAAYWVYLSDKRRAVPYPWLTSLLRGLVVFFTILLILVPAITITQNTIEKPVVLLLQDNSTSVGVALGADSANYRKNTEQLLQKLSDKYKVVKWGFGGSVQADSPFQYKQTATDIAAAITGAQEYYGLQNLGAVILASDGRFNQGANPLFQQIPIHASLYSVAIGDSAAQKDMRVAQVYANKVVTLNTSFEIRADIVAQLCKGYNNTISLKEGNATLSTAPLVVNTDKFDRSVAYTIKADKPGLHHYVISAPEVEGEKNTANNHRDIFIEVVDEKKNILIASASPHPDVNAIKEALAGIESYNITVCTADNFPASLSGYNVIILHGLPSLRNDISRQLIAAKKPMWLILGGQTSLAAVNALKDLTFTAITSGPSHDVLATYNTSFNTFTLPQQVQSVTDKMPPLTLAIGNVMNAPGTNALFTQRSGAGDGTTPIWMMQQGAVPVAILAGEGLWRWRLYEFKNFNSHVVIDECIRQTVAFLSAGNNEKQFAASLPKYVWRDQEPIALSARLLNANNEHVNSPDAAVTIIDSAGRKRDYTFERSGNNYALNIGVWAGGTYTYRAHATYNGKELVSNGSFAVETTPVESMEQGADYPLLYGLSKKYNGVFIPSSAIGVLYDSITHNQSIKPLIRVNTEIVPFIDRKWYFFIILIIVVAEWLLRKYWLAQ</sequence>
<reference evidence="2 3" key="1">
    <citation type="submission" date="2018-01" db="EMBL/GenBank/DDBJ databases">
        <title>A novel member of the phylum Bacteroidetes isolated from glacier ice.</title>
        <authorList>
            <person name="Liu Q."/>
            <person name="Xin Y.-H."/>
        </authorList>
    </citation>
    <scope>NUCLEOTIDE SEQUENCE [LARGE SCALE GENOMIC DNA]</scope>
    <source>
        <strain evidence="2 3">RB1R16</strain>
    </source>
</reference>
<keyword evidence="3" id="KW-1185">Reference proteome</keyword>
<keyword evidence="1" id="KW-0472">Membrane</keyword>
<feature type="transmembrane region" description="Helical" evidence="1">
    <location>
        <begin position="34"/>
        <end position="55"/>
    </location>
</feature>
<keyword evidence="1" id="KW-0812">Transmembrane</keyword>
<evidence type="ECO:0000313" key="3">
    <source>
        <dbReference type="Proteomes" id="UP000239872"/>
    </source>
</evidence>
<evidence type="ECO:0008006" key="4">
    <source>
        <dbReference type="Google" id="ProtNLM"/>
    </source>
</evidence>
<feature type="transmembrane region" description="Helical" evidence="1">
    <location>
        <begin position="6"/>
        <end position="22"/>
    </location>
</feature>
<gene>
    <name evidence="2" type="ORF">CJD36_017920</name>
</gene>
<feature type="transmembrane region" description="Helical" evidence="1">
    <location>
        <begin position="658"/>
        <end position="677"/>
    </location>
</feature>
<organism evidence="2 3">
    <name type="scientific">Flavipsychrobacter stenotrophus</name>
    <dbReference type="NCBI Taxonomy" id="2077091"/>
    <lineage>
        <taxon>Bacteria</taxon>
        <taxon>Pseudomonadati</taxon>
        <taxon>Bacteroidota</taxon>
        <taxon>Chitinophagia</taxon>
        <taxon>Chitinophagales</taxon>
        <taxon>Chitinophagaceae</taxon>
        <taxon>Flavipsychrobacter</taxon>
    </lineage>
</organism>
<dbReference type="Proteomes" id="UP000239872">
    <property type="component" value="Unassembled WGS sequence"/>
</dbReference>
<evidence type="ECO:0000256" key="1">
    <source>
        <dbReference type="SAM" id="Phobius"/>
    </source>
</evidence>
<dbReference type="OrthoDB" id="9763076at2"/>
<dbReference type="PANTHER" id="PTHR37947:SF1">
    <property type="entry name" value="BLL2462 PROTEIN"/>
    <property type="match status" value="1"/>
</dbReference>
<comment type="caution">
    <text evidence="2">The sequence shown here is derived from an EMBL/GenBank/DDBJ whole genome shotgun (WGS) entry which is preliminary data.</text>
</comment>
<dbReference type="RefSeq" id="WP_105040575.1">
    <property type="nucleotide sequence ID" value="NZ_PPSL01000005.1"/>
</dbReference>
<dbReference type="PANTHER" id="PTHR37947">
    <property type="entry name" value="BLL2462 PROTEIN"/>
    <property type="match status" value="1"/>
</dbReference>